<keyword evidence="1" id="KW-1185">Reference proteome</keyword>
<proteinExistence type="predicted"/>
<organism evidence="1 2">
    <name type="scientific">Trichuris muris</name>
    <name type="common">Mouse whipworm</name>
    <dbReference type="NCBI Taxonomy" id="70415"/>
    <lineage>
        <taxon>Eukaryota</taxon>
        <taxon>Metazoa</taxon>
        <taxon>Ecdysozoa</taxon>
        <taxon>Nematoda</taxon>
        <taxon>Enoplea</taxon>
        <taxon>Dorylaimia</taxon>
        <taxon>Trichinellida</taxon>
        <taxon>Trichuridae</taxon>
        <taxon>Trichuris</taxon>
    </lineage>
</organism>
<protein>
    <submittedName>
        <fullName evidence="2">Uncharacterized protein</fullName>
    </submittedName>
</protein>
<dbReference type="WBParaSite" id="TMUE_2000006927.1">
    <property type="protein sequence ID" value="TMUE_2000006927.1"/>
    <property type="gene ID" value="WBGene00287323"/>
</dbReference>
<accession>A0A5S6QJ62</accession>
<evidence type="ECO:0000313" key="2">
    <source>
        <dbReference type="WBParaSite" id="TMUE_2000006927.1"/>
    </source>
</evidence>
<sequence>MDNLQTSQSVLLLPPCRTQILLPPARAREVIVQGSIRPDLSMPPNFGGQVRRLVCECHVESEQMDTELDQSRRDPSWRSGTPADLTEVDLLFASLGGSTLRGSDEILFSITTEESTERALRALWQLDAIGITDVNEKDDCALDALKQLQETISFDRNRYKVRLPWKGDKWLPNNYCQAHQRLTRLENHVEIDTERASVCACGMQEYITNEWVEKADHPVTIGSEWYLPHHPVIRHDKTALNDLLETGPPLPSRLSWNSAAVQAL</sequence>
<dbReference type="Proteomes" id="UP000046395">
    <property type="component" value="Unassembled WGS sequence"/>
</dbReference>
<reference evidence="2" key="1">
    <citation type="submission" date="2019-12" db="UniProtKB">
        <authorList>
            <consortium name="WormBaseParasite"/>
        </authorList>
    </citation>
    <scope>IDENTIFICATION</scope>
</reference>
<evidence type="ECO:0000313" key="1">
    <source>
        <dbReference type="Proteomes" id="UP000046395"/>
    </source>
</evidence>
<name>A0A5S6QJ62_TRIMR</name>
<dbReference type="AlphaFoldDB" id="A0A5S6QJ62"/>